<dbReference type="RefSeq" id="XP_040776441.1">
    <property type="nucleotide sequence ID" value="XM_040917125.1"/>
</dbReference>
<dbReference type="PANTHER" id="PTHR18934:SF145">
    <property type="entry name" value="ATP-DEPENDENT RNA HELICASE DHX57-RELATED"/>
    <property type="match status" value="1"/>
</dbReference>
<dbReference type="EC" id="3.6.4.13" evidence="1"/>
<keyword evidence="3 9" id="KW-0378">Hydrolase</keyword>
<dbReference type="FunFam" id="1.20.120.1080:FF:000002">
    <property type="entry name" value="Putative ATP-dependent RNA helicase DHX36"/>
    <property type="match status" value="1"/>
</dbReference>
<proteinExistence type="predicted"/>
<dbReference type="Gene3D" id="3.40.50.300">
    <property type="entry name" value="P-loop containing nucleotide triphosphate hydrolases"/>
    <property type="match status" value="2"/>
</dbReference>
<keyword evidence="5" id="KW-0067">ATP-binding</keyword>
<feature type="compositionally biased region" description="Basic and acidic residues" evidence="6">
    <location>
        <begin position="796"/>
        <end position="816"/>
    </location>
</feature>
<keyword evidence="4" id="KW-0347">Helicase</keyword>
<dbReference type="CDD" id="cd18791">
    <property type="entry name" value="SF2_C_RHA"/>
    <property type="match status" value="1"/>
</dbReference>
<dbReference type="SMART" id="SM00847">
    <property type="entry name" value="HA2"/>
    <property type="match status" value="1"/>
</dbReference>
<evidence type="ECO:0000259" key="8">
    <source>
        <dbReference type="PROSITE" id="PS51194"/>
    </source>
</evidence>
<gene>
    <name evidence="9" type="ORF">M406DRAFT_256797</name>
</gene>
<evidence type="ECO:0000256" key="1">
    <source>
        <dbReference type="ARBA" id="ARBA00012552"/>
    </source>
</evidence>
<dbReference type="GeneID" id="63834254"/>
<evidence type="ECO:0000256" key="5">
    <source>
        <dbReference type="ARBA" id="ARBA00022840"/>
    </source>
</evidence>
<evidence type="ECO:0000313" key="9">
    <source>
        <dbReference type="EMBL" id="KAF3765480.1"/>
    </source>
</evidence>
<dbReference type="InterPro" id="IPR007502">
    <property type="entry name" value="Helicase-assoc_dom"/>
</dbReference>
<dbReference type="InterPro" id="IPR014001">
    <property type="entry name" value="Helicase_ATP-bd"/>
</dbReference>
<dbReference type="CDD" id="cd17917">
    <property type="entry name" value="DEXHc_RHA-like"/>
    <property type="match status" value="1"/>
</dbReference>
<evidence type="ECO:0000313" key="10">
    <source>
        <dbReference type="Proteomes" id="UP000803844"/>
    </source>
</evidence>
<dbReference type="SMART" id="SM00487">
    <property type="entry name" value="DEXDc"/>
    <property type="match status" value="1"/>
</dbReference>
<dbReference type="InterPro" id="IPR048333">
    <property type="entry name" value="HA2_WH"/>
</dbReference>
<dbReference type="InterPro" id="IPR011545">
    <property type="entry name" value="DEAD/DEAH_box_helicase_dom"/>
</dbReference>
<evidence type="ECO:0000256" key="3">
    <source>
        <dbReference type="ARBA" id="ARBA00022801"/>
    </source>
</evidence>
<feature type="domain" description="Helicase ATP-binding" evidence="7">
    <location>
        <begin position="1"/>
        <end position="131"/>
    </location>
</feature>
<dbReference type="GO" id="GO:0016787">
    <property type="term" value="F:hydrolase activity"/>
    <property type="evidence" value="ECO:0007669"/>
    <property type="project" value="UniProtKB-KW"/>
</dbReference>
<evidence type="ECO:0000256" key="4">
    <source>
        <dbReference type="ARBA" id="ARBA00022806"/>
    </source>
</evidence>
<dbReference type="PROSITE" id="PS00690">
    <property type="entry name" value="DEAH_ATP_HELICASE"/>
    <property type="match status" value="1"/>
</dbReference>
<dbReference type="SUPFAM" id="SSF52540">
    <property type="entry name" value="P-loop containing nucleoside triphosphate hydrolases"/>
    <property type="match status" value="1"/>
</dbReference>
<comment type="caution">
    <text evidence="9">The sequence shown here is derived from an EMBL/GenBank/DDBJ whole genome shotgun (WGS) entry which is preliminary data.</text>
</comment>
<dbReference type="InterPro" id="IPR027417">
    <property type="entry name" value="P-loop_NTPase"/>
</dbReference>
<evidence type="ECO:0000256" key="2">
    <source>
        <dbReference type="ARBA" id="ARBA00022741"/>
    </source>
</evidence>
<dbReference type="Pfam" id="PF21010">
    <property type="entry name" value="HA2_C"/>
    <property type="match status" value="1"/>
</dbReference>
<protein>
    <recommendedName>
        <fullName evidence="1">RNA helicase</fullName>
        <ecNumber evidence="1">3.6.4.13</ecNumber>
    </recommendedName>
</protein>
<dbReference type="GO" id="GO:0003723">
    <property type="term" value="F:RNA binding"/>
    <property type="evidence" value="ECO:0007669"/>
    <property type="project" value="TreeGrafter"/>
</dbReference>
<dbReference type="PANTHER" id="PTHR18934">
    <property type="entry name" value="ATP-DEPENDENT RNA HELICASE"/>
    <property type="match status" value="1"/>
</dbReference>
<reference evidence="9" key="1">
    <citation type="journal article" date="2020" name="Phytopathology">
        <title>Genome sequence of the chestnut blight fungus Cryphonectria parasitica EP155: A fundamental resource for an archetypical invasive plant pathogen.</title>
        <authorList>
            <person name="Crouch J.A."/>
            <person name="Dawe A."/>
            <person name="Aerts A."/>
            <person name="Barry K."/>
            <person name="Churchill A.C.L."/>
            <person name="Grimwood J."/>
            <person name="Hillman B."/>
            <person name="Milgroom M.G."/>
            <person name="Pangilinan J."/>
            <person name="Smith M."/>
            <person name="Salamov A."/>
            <person name="Schmutz J."/>
            <person name="Yadav J."/>
            <person name="Grigoriev I.V."/>
            <person name="Nuss D."/>
        </authorList>
    </citation>
    <scope>NUCLEOTIDE SEQUENCE</scope>
    <source>
        <strain evidence="9">EP155</strain>
    </source>
</reference>
<dbReference type="EMBL" id="MU032347">
    <property type="protein sequence ID" value="KAF3765480.1"/>
    <property type="molecule type" value="Genomic_DNA"/>
</dbReference>
<feature type="region of interest" description="Disordered" evidence="6">
    <location>
        <begin position="777"/>
        <end position="816"/>
    </location>
</feature>
<keyword evidence="2" id="KW-0547">Nucleotide-binding</keyword>
<dbReference type="AlphaFoldDB" id="A0A9P4Y3J8"/>
<feature type="domain" description="Helicase C-terminal" evidence="8">
    <location>
        <begin position="240"/>
        <end position="398"/>
    </location>
</feature>
<dbReference type="GO" id="GO:1990904">
    <property type="term" value="C:ribonucleoprotein complex"/>
    <property type="evidence" value="ECO:0007669"/>
    <property type="project" value="UniProtKB-ARBA"/>
</dbReference>
<organism evidence="9 10">
    <name type="scientific">Cryphonectria parasitica (strain ATCC 38755 / EP155)</name>
    <dbReference type="NCBI Taxonomy" id="660469"/>
    <lineage>
        <taxon>Eukaryota</taxon>
        <taxon>Fungi</taxon>
        <taxon>Dikarya</taxon>
        <taxon>Ascomycota</taxon>
        <taxon>Pezizomycotina</taxon>
        <taxon>Sordariomycetes</taxon>
        <taxon>Sordariomycetidae</taxon>
        <taxon>Diaporthales</taxon>
        <taxon>Cryphonectriaceae</taxon>
        <taxon>Cryphonectria-Endothia species complex</taxon>
        <taxon>Cryphonectria</taxon>
    </lineage>
</organism>
<dbReference type="InterPro" id="IPR001650">
    <property type="entry name" value="Helicase_C-like"/>
</dbReference>
<dbReference type="SMART" id="SM00490">
    <property type="entry name" value="HELICc"/>
    <property type="match status" value="1"/>
</dbReference>
<evidence type="ECO:0000259" key="7">
    <source>
        <dbReference type="PROSITE" id="PS51192"/>
    </source>
</evidence>
<dbReference type="Gene3D" id="1.20.120.1080">
    <property type="match status" value="1"/>
</dbReference>
<dbReference type="Pfam" id="PF00271">
    <property type="entry name" value="Helicase_C"/>
    <property type="match status" value="1"/>
</dbReference>
<dbReference type="Pfam" id="PF00270">
    <property type="entry name" value="DEAD"/>
    <property type="match status" value="1"/>
</dbReference>
<evidence type="ECO:0000256" key="6">
    <source>
        <dbReference type="SAM" id="MobiDB-lite"/>
    </source>
</evidence>
<accession>A0A9P4Y3J8</accession>
<dbReference type="PROSITE" id="PS51194">
    <property type="entry name" value="HELICASE_CTER"/>
    <property type="match status" value="1"/>
</dbReference>
<dbReference type="InterPro" id="IPR002464">
    <property type="entry name" value="DNA/RNA_helicase_DEAH_CS"/>
</dbReference>
<dbReference type="Pfam" id="PF04408">
    <property type="entry name" value="WHD_HA2"/>
    <property type="match status" value="1"/>
</dbReference>
<dbReference type="GO" id="GO:0003724">
    <property type="term" value="F:RNA helicase activity"/>
    <property type="evidence" value="ECO:0007669"/>
    <property type="project" value="UniProtKB-EC"/>
</dbReference>
<sequence>MYCVIIGATGSGKTTQVPQILLDQAIENGTGASCNIVCTQPRRIAATSVAKRVADERAEKLQDTVGYQVRFDAKLPKPGGSIVYCTTGILLQQLQHSPDEVYDNVSHLVIDEVHERDIIIDFLLIMLKKTMAAHQPTNCPTLSVPGRTFPVTERYLENILQELKDEYDKRELCLLAQDKATDQYLQAEQTGMNERPVDADSSTQEFVIDWKKQASTVGDTDALVDNKDDALVPLGLAATTIAHIAKTTENGAILVFLPGLDEIVKLDQMLRVDKPLGVNFNDDQQFQVFMLHSSIPDSQKTVFDPLPDGCRKIILSTNIAETSVTIPDVQYVVDTGKSREKRYDQMRRITALQAGRVQNGNYYALFTRSRRESMRAIGLPELLRSDLQEICLDVKSQAFKMPVRDFLAGALEPPSAVAVDTAMRDLTMLGAITEEENLTPLGRLLASLPVHPSLGKMIVLGLIFRCLDPMIILGAAAHERPLFASPVEKRRTVDAVKSAFSRTSQSDHIMLLNAFSKAREISSLNSPSATYNFFNKYFIHRGAFNSIASTARQIEEILQQSGLIQPSRGFEKTGLRYGGDFLNENSDSEEVIKALLFAGMHPNIAMNRGSMYRTCGEKHTFIHQSSVNDVRTLGPRHHILTFTSLSLSADGGRMNLRDTTKGTPLMPLLLAGQLSQSGPMLELDGWLRFYVKVTTGSDGALTRHNARNAASEIAFFRQTLDLMLEAAFNNLKDKSFSNDVLREKLADGLASILSHEANQIVPAWDDQERNKMDQRWLSPSAQSPNRRGGPHMGSRTRLDDRTVSMKDFERQIQRQS</sequence>
<dbReference type="Proteomes" id="UP000803844">
    <property type="component" value="Unassembled WGS sequence"/>
</dbReference>
<keyword evidence="10" id="KW-1185">Reference proteome</keyword>
<dbReference type="PROSITE" id="PS51192">
    <property type="entry name" value="HELICASE_ATP_BIND_1"/>
    <property type="match status" value="1"/>
</dbReference>
<dbReference type="OrthoDB" id="5600252at2759"/>
<dbReference type="GO" id="GO:0005524">
    <property type="term" value="F:ATP binding"/>
    <property type="evidence" value="ECO:0007669"/>
    <property type="project" value="UniProtKB-KW"/>
</dbReference>
<name>A0A9P4Y3J8_CRYP1</name>